<keyword evidence="3" id="KW-1185">Reference proteome</keyword>
<dbReference type="InterPro" id="IPR021344">
    <property type="entry name" value="DUF2970"/>
</dbReference>
<dbReference type="Proteomes" id="UP000070529">
    <property type="component" value="Unassembled WGS sequence"/>
</dbReference>
<dbReference type="RefSeq" id="WP_067412313.1">
    <property type="nucleotide sequence ID" value="NZ_LNTY01000016.1"/>
</dbReference>
<comment type="caution">
    <text evidence="2">The sequence shown here is derived from an EMBL/GenBank/DDBJ whole genome shotgun (WGS) entry which is preliminary data.</text>
</comment>
<accession>A0A135IBF2</accession>
<reference evidence="2 3" key="1">
    <citation type="submission" date="2015-11" db="EMBL/GenBank/DDBJ databases">
        <title>Genomic Taxonomy of the Vibrionaceae.</title>
        <authorList>
            <person name="Gomez-Gil B."/>
            <person name="Enciso-Ibarra J."/>
        </authorList>
    </citation>
    <scope>NUCLEOTIDE SEQUENCE [LARGE SCALE GENOMIC DNA]</scope>
    <source>
        <strain evidence="2 3">CAIM 912</strain>
    </source>
</reference>
<dbReference type="AlphaFoldDB" id="A0A135IBF2"/>
<keyword evidence="1" id="KW-0472">Membrane</keyword>
<name>A0A135IBF2_9GAMM</name>
<evidence type="ECO:0008006" key="4">
    <source>
        <dbReference type="Google" id="ProtNLM"/>
    </source>
</evidence>
<organism evidence="2 3">
    <name type="scientific">Enterovibrio coralii</name>
    <dbReference type="NCBI Taxonomy" id="294935"/>
    <lineage>
        <taxon>Bacteria</taxon>
        <taxon>Pseudomonadati</taxon>
        <taxon>Pseudomonadota</taxon>
        <taxon>Gammaproteobacteria</taxon>
        <taxon>Vibrionales</taxon>
        <taxon>Vibrionaceae</taxon>
        <taxon>Enterovibrio</taxon>
    </lineage>
</organism>
<evidence type="ECO:0000313" key="3">
    <source>
        <dbReference type="Proteomes" id="UP000070529"/>
    </source>
</evidence>
<keyword evidence="1" id="KW-1133">Transmembrane helix</keyword>
<gene>
    <name evidence="2" type="ORF">ATN88_23900</name>
</gene>
<dbReference type="EMBL" id="LNTY01000016">
    <property type="protein sequence ID" value="KXF82787.1"/>
    <property type="molecule type" value="Genomic_DNA"/>
</dbReference>
<evidence type="ECO:0000256" key="1">
    <source>
        <dbReference type="SAM" id="Phobius"/>
    </source>
</evidence>
<keyword evidence="1" id="KW-0812">Transmembrane</keyword>
<dbReference type="STRING" id="294935.ATN88_23900"/>
<proteinExistence type="predicted"/>
<protein>
    <recommendedName>
        <fullName evidence="4">DUF2970 domain-containing protein</fullName>
    </recommendedName>
</protein>
<sequence>MKKTDEQNENTVGILDIIKSVFAAMFGVQSDKNRVRDFQQASMVPYIVVGVVFVIVFVLGLIGVVSLITPA</sequence>
<feature type="transmembrane region" description="Helical" evidence="1">
    <location>
        <begin position="44"/>
        <end position="68"/>
    </location>
</feature>
<evidence type="ECO:0000313" key="2">
    <source>
        <dbReference type="EMBL" id="KXF82787.1"/>
    </source>
</evidence>
<dbReference type="Pfam" id="PF11174">
    <property type="entry name" value="DUF2970"/>
    <property type="match status" value="1"/>
</dbReference>